<proteinExistence type="predicted"/>
<accession>A0ABW4RAA2</accession>
<dbReference type="RefSeq" id="WP_379144031.1">
    <property type="nucleotide sequence ID" value="NZ_JBHUEN010000043.1"/>
</dbReference>
<evidence type="ECO:0000313" key="3">
    <source>
        <dbReference type="Proteomes" id="UP001597213"/>
    </source>
</evidence>
<keyword evidence="1" id="KW-0812">Transmembrane</keyword>
<dbReference type="InterPro" id="IPR018919">
    <property type="entry name" value="DUF2484"/>
</dbReference>
<keyword evidence="3" id="KW-1185">Reference proteome</keyword>
<gene>
    <name evidence="2" type="ORF">ACFSCT_15015</name>
</gene>
<organism evidence="2 3">
    <name type="scientific">Paracoccus pacificus</name>
    <dbReference type="NCBI Taxonomy" id="1463598"/>
    <lineage>
        <taxon>Bacteria</taxon>
        <taxon>Pseudomonadati</taxon>
        <taxon>Pseudomonadota</taxon>
        <taxon>Alphaproteobacteria</taxon>
        <taxon>Rhodobacterales</taxon>
        <taxon>Paracoccaceae</taxon>
        <taxon>Paracoccus</taxon>
    </lineage>
</organism>
<dbReference type="Pfam" id="PF10658">
    <property type="entry name" value="DUF2484"/>
    <property type="match status" value="1"/>
</dbReference>
<feature type="transmembrane region" description="Helical" evidence="1">
    <location>
        <begin position="12"/>
        <end position="30"/>
    </location>
</feature>
<reference evidence="3" key="1">
    <citation type="journal article" date="2019" name="Int. J. Syst. Evol. Microbiol.">
        <title>The Global Catalogue of Microorganisms (GCM) 10K type strain sequencing project: providing services to taxonomists for standard genome sequencing and annotation.</title>
        <authorList>
            <consortium name="The Broad Institute Genomics Platform"/>
            <consortium name="The Broad Institute Genome Sequencing Center for Infectious Disease"/>
            <person name="Wu L."/>
            <person name="Ma J."/>
        </authorList>
    </citation>
    <scope>NUCLEOTIDE SEQUENCE [LARGE SCALE GENOMIC DNA]</scope>
    <source>
        <strain evidence="3">CCUG 56029</strain>
    </source>
</reference>
<dbReference type="EMBL" id="JBHUEN010000043">
    <property type="protein sequence ID" value="MFD1883030.1"/>
    <property type="molecule type" value="Genomic_DNA"/>
</dbReference>
<dbReference type="Proteomes" id="UP001597213">
    <property type="component" value="Unassembled WGS sequence"/>
</dbReference>
<sequence length="95" mass="10079">MNAAPMVAMHGVGWLSLALVLLWVLAALLIGRLQTDSRRRGCLALIVMGIPVLGLVTWIGGPLAGLLAMGLGAAMLNLMPLRRSHRRDTPLSATE</sequence>
<keyword evidence="1" id="KW-1133">Transmembrane helix</keyword>
<comment type="caution">
    <text evidence="2">The sequence shown here is derived from an EMBL/GenBank/DDBJ whole genome shotgun (WGS) entry which is preliminary data.</text>
</comment>
<protein>
    <submittedName>
        <fullName evidence="2">DUF2484 family protein</fullName>
    </submittedName>
</protein>
<evidence type="ECO:0000313" key="2">
    <source>
        <dbReference type="EMBL" id="MFD1883030.1"/>
    </source>
</evidence>
<feature type="transmembrane region" description="Helical" evidence="1">
    <location>
        <begin position="42"/>
        <end position="59"/>
    </location>
</feature>
<name>A0ABW4RAA2_9RHOB</name>
<evidence type="ECO:0000256" key="1">
    <source>
        <dbReference type="SAM" id="Phobius"/>
    </source>
</evidence>
<keyword evidence="1" id="KW-0472">Membrane</keyword>